<dbReference type="CDD" id="cd16382">
    <property type="entry name" value="XisI-like"/>
    <property type="match status" value="1"/>
</dbReference>
<dbReference type="Gene3D" id="3.30.310.110">
    <property type="entry name" value="XisI-like"/>
    <property type="match status" value="1"/>
</dbReference>
<dbReference type="InterPro" id="IPR014968">
    <property type="entry name" value="XisI"/>
</dbReference>
<gene>
    <name evidence="1" type="ORF">dnl_36500</name>
</gene>
<sequence length="111" mass="12922">MGNIEKYRNTIQEIIKKYANEKPLPKDVEGQTIFDKESDHYQLLNVGWYKDKWIFGCVLHIDIKNGKVWIQHNGTEDEIAEELIKSGIPEQDIVIGFHSPFKRKFTKFAAG</sequence>
<protein>
    <submittedName>
        <fullName evidence="1">XisH protein domain-conaining protein</fullName>
    </submittedName>
</protein>
<dbReference type="RefSeq" id="WP_207687366.1">
    <property type="nucleotide sequence ID" value="NZ_CP061799.1"/>
</dbReference>
<dbReference type="Pfam" id="PF08869">
    <property type="entry name" value="XisI"/>
    <property type="match status" value="1"/>
</dbReference>
<dbReference type="SUPFAM" id="SSF143847">
    <property type="entry name" value="XisI-like"/>
    <property type="match status" value="1"/>
</dbReference>
<name>A0A975B9U0_9BACT</name>
<dbReference type="EMBL" id="CP061799">
    <property type="protein sequence ID" value="QTA81317.1"/>
    <property type="molecule type" value="Genomic_DNA"/>
</dbReference>
<dbReference type="Proteomes" id="UP000663720">
    <property type="component" value="Chromosome"/>
</dbReference>
<dbReference type="AlphaFoldDB" id="A0A975B9U0"/>
<dbReference type="KEGG" id="dli:dnl_36500"/>
<keyword evidence="2" id="KW-1185">Reference proteome</keyword>
<reference evidence="1" key="1">
    <citation type="journal article" date="2021" name="Microb. Physiol.">
        <title>Proteogenomic Insights into the Physiology of Marine, Sulfate-Reducing, Filamentous Desulfonema limicola and Desulfonema magnum.</title>
        <authorList>
            <person name="Schnaars V."/>
            <person name="Wohlbrand L."/>
            <person name="Scheve S."/>
            <person name="Hinrichs C."/>
            <person name="Reinhardt R."/>
            <person name="Rabus R."/>
        </authorList>
    </citation>
    <scope>NUCLEOTIDE SEQUENCE</scope>
    <source>
        <strain evidence="1">5ac10</strain>
    </source>
</reference>
<dbReference type="InterPro" id="IPR035943">
    <property type="entry name" value="XisI-like_sf"/>
</dbReference>
<proteinExistence type="predicted"/>
<organism evidence="1 2">
    <name type="scientific">Desulfonema limicola</name>
    <dbReference type="NCBI Taxonomy" id="45656"/>
    <lineage>
        <taxon>Bacteria</taxon>
        <taxon>Pseudomonadati</taxon>
        <taxon>Thermodesulfobacteriota</taxon>
        <taxon>Desulfobacteria</taxon>
        <taxon>Desulfobacterales</taxon>
        <taxon>Desulfococcaceae</taxon>
        <taxon>Desulfonema</taxon>
    </lineage>
</organism>
<accession>A0A975B9U0</accession>
<evidence type="ECO:0000313" key="1">
    <source>
        <dbReference type="EMBL" id="QTA81317.1"/>
    </source>
</evidence>
<evidence type="ECO:0000313" key="2">
    <source>
        <dbReference type="Proteomes" id="UP000663720"/>
    </source>
</evidence>